<dbReference type="PANTHER" id="PTHR10264:SF127">
    <property type="entry name" value="PODOCIN"/>
    <property type="match status" value="1"/>
</dbReference>
<dbReference type="AlphaFoldDB" id="A0A6P8FVS2"/>
<comment type="similarity">
    <text evidence="2">Belongs to the band 7/mec-2 family.</text>
</comment>
<keyword evidence="3 7" id="KW-0472">Membrane</keyword>
<evidence type="ECO:0000256" key="6">
    <source>
        <dbReference type="SAM" id="MobiDB-lite"/>
    </source>
</evidence>
<dbReference type="RefSeq" id="XP_031430804.1">
    <property type="nucleotide sequence ID" value="XM_031574944.2"/>
</dbReference>
<evidence type="ECO:0000259" key="8">
    <source>
        <dbReference type="SMART" id="SM00244"/>
    </source>
</evidence>
<dbReference type="FunFam" id="3.30.479.30:FF:000004">
    <property type="entry name" value="Putative membrane protease family, stomatin"/>
    <property type="match status" value="1"/>
</dbReference>
<feature type="region of interest" description="Disordered" evidence="6">
    <location>
        <begin position="391"/>
        <end position="414"/>
    </location>
</feature>
<evidence type="ECO:0000256" key="4">
    <source>
        <dbReference type="ARBA" id="ARBA00053394"/>
    </source>
</evidence>
<proteinExistence type="inferred from homology"/>
<evidence type="ECO:0000256" key="2">
    <source>
        <dbReference type="ARBA" id="ARBA00008164"/>
    </source>
</evidence>
<dbReference type="PANTHER" id="PTHR10264">
    <property type="entry name" value="BAND 7 PROTEIN-RELATED"/>
    <property type="match status" value="1"/>
</dbReference>
<accession>A0A6P8FVS2</accession>
<dbReference type="Proteomes" id="UP000515152">
    <property type="component" value="Chromosome 10"/>
</dbReference>
<evidence type="ECO:0000256" key="7">
    <source>
        <dbReference type="SAM" id="Phobius"/>
    </source>
</evidence>
<evidence type="ECO:0000313" key="9">
    <source>
        <dbReference type="Proteomes" id="UP000515152"/>
    </source>
</evidence>
<sequence>MPTSVDNGVERRVKPEHIHHHTSRPLKVKKMDPSSAAKKHHHKVSRSSKPPQPPRRKDNVKDRESLTEEQSRARKPSAPEGEAKVASTVVNVDMVREKEEEEEDEEQHEELLGLLESGCQDESVKARHMGVCESLLLGLAVTIIIFVFPLSIWFCFKIVREHERAMIFRLGHHLQRKPRGPGLIFTLPFLDVCHKIDVRLKMLKVPTHTVVTKDLVSTELSAVCYYRIENLSLCYASLAVVPAVLEGLMQVSNKEILAHHTFTEILLDRKMIAQKIQVSMDSAVCMWGIKVERADIQDVYLPPELQHNFATEAEAKRQAHVKVIAAEGERAACEALRASTDAFSGSPATLQLRLLQLLHSLQTERSALVLNLSSGLLPLPSGLSSLANNTLHPVTMTHPSPSVGDTDNQDSPMM</sequence>
<comment type="subcellular location">
    <subcellularLocation>
        <location evidence="1">Membrane</location>
    </subcellularLocation>
</comment>
<protein>
    <recommendedName>
        <fullName evidence="5">Podocin</fullName>
    </recommendedName>
</protein>
<dbReference type="Gene3D" id="3.30.479.30">
    <property type="entry name" value="Band 7 domain"/>
    <property type="match status" value="1"/>
</dbReference>
<dbReference type="Gene3D" id="6.10.250.2090">
    <property type="match status" value="1"/>
</dbReference>
<dbReference type="OrthoDB" id="2105077at2759"/>
<feature type="domain" description="Band 7" evidence="8">
    <location>
        <begin position="154"/>
        <end position="313"/>
    </location>
</feature>
<dbReference type="PRINTS" id="PR00721">
    <property type="entry name" value="STOMATIN"/>
</dbReference>
<feature type="compositionally biased region" description="Basic and acidic residues" evidence="6">
    <location>
        <begin position="55"/>
        <end position="72"/>
    </location>
</feature>
<reference evidence="10" key="1">
    <citation type="submission" date="2025-08" db="UniProtKB">
        <authorList>
            <consortium name="RefSeq"/>
        </authorList>
    </citation>
    <scope>IDENTIFICATION</scope>
</reference>
<comment type="function">
    <text evidence="4">Plays a role in the regulation of glomerular permeability, acting probably as a linker between the plasma membrane and the cytoskeleton.</text>
</comment>
<dbReference type="InterPro" id="IPR001972">
    <property type="entry name" value="Stomatin_HflK_fam"/>
</dbReference>
<dbReference type="GO" id="GO:0009898">
    <property type="term" value="C:cytoplasmic side of plasma membrane"/>
    <property type="evidence" value="ECO:0007669"/>
    <property type="project" value="UniProtKB-ARBA"/>
</dbReference>
<dbReference type="Pfam" id="PF01145">
    <property type="entry name" value="Band_7"/>
    <property type="match status" value="1"/>
</dbReference>
<dbReference type="SMART" id="SM00244">
    <property type="entry name" value="PHB"/>
    <property type="match status" value="1"/>
</dbReference>
<keyword evidence="9" id="KW-1185">Reference proteome</keyword>
<gene>
    <name evidence="10" type="primary">nphs2</name>
</gene>
<keyword evidence="7" id="KW-1133">Transmembrane helix</keyword>
<keyword evidence="7" id="KW-0812">Transmembrane</keyword>
<feature type="transmembrane region" description="Helical" evidence="7">
    <location>
        <begin position="135"/>
        <end position="156"/>
    </location>
</feature>
<dbReference type="InterPro" id="IPR036013">
    <property type="entry name" value="Band_7/SPFH_dom_sf"/>
</dbReference>
<dbReference type="GeneID" id="105904421"/>
<evidence type="ECO:0000256" key="5">
    <source>
        <dbReference type="ARBA" id="ARBA00071670"/>
    </source>
</evidence>
<feature type="compositionally biased region" description="Basic residues" evidence="6">
    <location>
        <begin position="17"/>
        <end position="28"/>
    </location>
</feature>
<organism evidence="9 10">
    <name type="scientific">Clupea harengus</name>
    <name type="common">Atlantic herring</name>
    <dbReference type="NCBI Taxonomy" id="7950"/>
    <lineage>
        <taxon>Eukaryota</taxon>
        <taxon>Metazoa</taxon>
        <taxon>Chordata</taxon>
        <taxon>Craniata</taxon>
        <taxon>Vertebrata</taxon>
        <taxon>Euteleostomi</taxon>
        <taxon>Actinopterygii</taxon>
        <taxon>Neopterygii</taxon>
        <taxon>Teleostei</taxon>
        <taxon>Clupei</taxon>
        <taxon>Clupeiformes</taxon>
        <taxon>Clupeoidei</taxon>
        <taxon>Clupeidae</taxon>
        <taxon>Clupea</taxon>
    </lineage>
</organism>
<evidence type="ECO:0000256" key="3">
    <source>
        <dbReference type="ARBA" id="ARBA00023136"/>
    </source>
</evidence>
<dbReference type="InterPro" id="IPR043202">
    <property type="entry name" value="Band-7_stomatin-like"/>
</dbReference>
<name>A0A6P8FVS2_CLUHA</name>
<evidence type="ECO:0000256" key="1">
    <source>
        <dbReference type="ARBA" id="ARBA00004370"/>
    </source>
</evidence>
<dbReference type="SUPFAM" id="SSF117892">
    <property type="entry name" value="Band 7/SPFH domain"/>
    <property type="match status" value="1"/>
</dbReference>
<feature type="compositionally biased region" description="Basic residues" evidence="6">
    <location>
        <begin position="37"/>
        <end position="46"/>
    </location>
</feature>
<evidence type="ECO:0000313" key="10">
    <source>
        <dbReference type="RefSeq" id="XP_031430804.1"/>
    </source>
</evidence>
<dbReference type="KEGG" id="char:105904421"/>
<dbReference type="CTD" id="7827"/>
<feature type="region of interest" description="Disordered" evidence="6">
    <location>
        <begin position="1"/>
        <end position="84"/>
    </location>
</feature>
<dbReference type="InterPro" id="IPR001107">
    <property type="entry name" value="Band_7"/>
</dbReference>